<feature type="region of interest" description="Disordered" evidence="1">
    <location>
        <begin position="49"/>
        <end position="94"/>
    </location>
</feature>
<gene>
    <name evidence="3" type="primary">6049472</name>
    <name evidence="2" type="ORF">CpipJ_CPIJ016083</name>
</gene>
<feature type="compositionally biased region" description="Basic and acidic residues" evidence="1">
    <location>
        <begin position="56"/>
        <end position="72"/>
    </location>
</feature>
<dbReference type="KEGG" id="cqu:CpipJ_CPIJ016083"/>
<evidence type="ECO:0000313" key="4">
    <source>
        <dbReference type="Proteomes" id="UP000002320"/>
    </source>
</evidence>
<sequence>MFMLEHNFRCPGFSGSSMKVLQEAVSEEKKRFPSSGSSLPQKMMTAMMGPLLQDGPGKDKDMKNHPVKHEQTPNKYPAFHQATKGHSLEKKKDP</sequence>
<dbReference type="EMBL" id="DS232528">
    <property type="protein sequence ID" value="EDS43035.1"/>
    <property type="molecule type" value="Genomic_DNA"/>
</dbReference>
<dbReference type="Proteomes" id="UP000002320">
    <property type="component" value="Unassembled WGS sequence"/>
</dbReference>
<evidence type="ECO:0000313" key="2">
    <source>
        <dbReference type="EMBL" id="EDS43035.1"/>
    </source>
</evidence>
<reference evidence="2" key="1">
    <citation type="submission" date="2007-03" db="EMBL/GenBank/DDBJ databases">
        <title>Annotation of Culex pipiens quinquefasciatus.</title>
        <authorList>
            <consortium name="The Broad Institute Genome Sequencing Platform"/>
            <person name="Atkinson P.W."/>
            <person name="Hemingway J."/>
            <person name="Christensen B.M."/>
            <person name="Higgs S."/>
            <person name="Kodira C."/>
            <person name="Hannick L."/>
            <person name="Megy K."/>
            <person name="O'Leary S."/>
            <person name="Pearson M."/>
            <person name="Haas B.J."/>
            <person name="Mauceli E."/>
            <person name="Wortman J.R."/>
            <person name="Lee N.H."/>
            <person name="Guigo R."/>
            <person name="Stanke M."/>
            <person name="Alvarado L."/>
            <person name="Amedeo P."/>
            <person name="Antoine C.H."/>
            <person name="Arensburger P."/>
            <person name="Bidwell S.L."/>
            <person name="Crawford M."/>
            <person name="Camaro F."/>
            <person name="Devon K."/>
            <person name="Engels R."/>
            <person name="Hammond M."/>
            <person name="Howarth C."/>
            <person name="Koehrsen M."/>
            <person name="Lawson D."/>
            <person name="Montgomery P."/>
            <person name="Nene V."/>
            <person name="Nusbaum C."/>
            <person name="Puiu D."/>
            <person name="Romero-Severson J."/>
            <person name="Severson D.W."/>
            <person name="Shumway M."/>
            <person name="Sisk P."/>
            <person name="Stolte C."/>
            <person name="Zeng Q."/>
            <person name="Eisenstadt E."/>
            <person name="Fraser-Liggett C."/>
            <person name="Strausberg R."/>
            <person name="Galagan J."/>
            <person name="Birren B."/>
            <person name="Collins F.H."/>
        </authorList>
    </citation>
    <scope>NUCLEOTIDE SEQUENCE [LARGE SCALE GENOMIC DNA]</scope>
    <source>
        <strain evidence="2">JHB</strain>
    </source>
</reference>
<evidence type="ECO:0000256" key="1">
    <source>
        <dbReference type="SAM" id="MobiDB-lite"/>
    </source>
</evidence>
<keyword evidence="4" id="KW-1185">Reference proteome</keyword>
<accession>B0X9A3</accession>
<name>B0X9A3_CULQU</name>
<organism>
    <name type="scientific">Culex quinquefasciatus</name>
    <name type="common">Southern house mosquito</name>
    <name type="synonym">Culex pungens</name>
    <dbReference type="NCBI Taxonomy" id="7176"/>
    <lineage>
        <taxon>Eukaryota</taxon>
        <taxon>Metazoa</taxon>
        <taxon>Ecdysozoa</taxon>
        <taxon>Arthropoda</taxon>
        <taxon>Hexapoda</taxon>
        <taxon>Insecta</taxon>
        <taxon>Pterygota</taxon>
        <taxon>Neoptera</taxon>
        <taxon>Endopterygota</taxon>
        <taxon>Diptera</taxon>
        <taxon>Nematocera</taxon>
        <taxon>Culicoidea</taxon>
        <taxon>Culicidae</taxon>
        <taxon>Culicinae</taxon>
        <taxon>Culicini</taxon>
        <taxon>Culex</taxon>
        <taxon>Culex</taxon>
    </lineage>
</organism>
<dbReference type="HOGENOM" id="CLU_2388400_0_0_1"/>
<dbReference type="InParanoid" id="B0X9A3"/>
<dbReference type="VEuPathDB" id="VectorBase:CPIJ016083"/>
<reference evidence="3" key="2">
    <citation type="submission" date="2020-05" db="UniProtKB">
        <authorList>
            <consortium name="EnsemblMetazoa"/>
        </authorList>
    </citation>
    <scope>IDENTIFICATION</scope>
    <source>
        <strain evidence="3">JHB</strain>
    </source>
</reference>
<dbReference type="AlphaFoldDB" id="B0X9A3"/>
<protein>
    <submittedName>
        <fullName evidence="2 3">Uncharacterized protein</fullName>
    </submittedName>
</protein>
<evidence type="ECO:0000313" key="3">
    <source>
        <dbReference type="EnsemblMetazoa" id="CPIJ016083-PA"/>
    </source>
</evidence>
<dbReference type="EnsemblMetazoa" id="CPIJ016083-RA">
    <property type="protein sequence ID" value="CPIJ016083-PA"/>
    <property type="gene ID" value="CPIJ016083"/>
</dbReference>
<proteinExistence type="predicted"/>